<dbReference type="CDD" id="cd01201">
    <property type="entry name" value="PH_BEACH"/>
    <property type="match status" value="1"/>
</dbReference>
<evidence type="ECO:0000256" key="2">
    <source>
        <dbReference type="ARBA" id="ARBA00022737"/>
    </source>
</evidence>
<dbReference type="GO" id="GO:0016020">
    <property type="term" value="C:membrane"/>
    <property type="evidence" value="ECO:0007669"/>
    <property type="project" value="TreeGrafter"/>
</dbReference>
<keyword evidence="4" id="KW-0175">Coiled coil</keyword>
<dbReference type="PANTHER" id="PTHR13743:SF112">
    <property type="entry name" value="BEACH DOMAIN-CONTAINING PROTEIN"/>
    <property type="match status" value="1"/>
</dbReference>
<dbReference type="InterPro" id="IPR023362">
    <property type="entry name" value="PH-BEACH_dom"/>
</dbReference>
<dbReference type="SMART" id="SM00320">
    <property type="entry name" value="WD40"/>
    <property type="match status" value="4"/>
</dbReference>
<proteinExistence type="predicted"/>
<feature type="compositionally biased region" description="Polar residues" evidence="5">
    <location>
        <begin position="1191"/>
        <end position="1201"/>
    </location>
</feature>
<evidence type="ECO:0000256" key="4">
    <source>
        <dbReference type="SAM" id="Coils"/>
    </source>
</evidence>
<dbReference type="InterPro" id="IPR015943">
    <property type="entry name" value="WD40/YVTN_repeat-like_dom_sf"/>
</dbReference>
<feature type="compositionally biased region" description="Acidic residues" evidence="5">
    <location>
        <begin position="171"/>
        <end position="186"/>
    </location>
</feature>
<dbReference type="InterPro" id="IPR001680">
    <property type="entry name" value="WD40_rpt"/>
</dbReference>
<accession>A0A6S8XE85</accession>
<dbReference type="FunFam" id="1.10.1540.10:FF:000001">
    <property type="entry name" value="neurobeachin isoform X1"/>
    <property type="match status" value="1"/>
</dbReference>
<dbReference type="SMART" id="SM01026">
    <property type="entry name" value="Beach"/>
    <property type="match status" value="1"/>
</dbReference>
<feature type="domain" description="BEACH" evidence="6">
    <location>
        <begin position="402"/>
        <end position="694"/>
    </location>
</feature>
<keyword evidence="2" id="KW-0677">Repeat</keyword>
<dbReference type="PROSITE" id="PS50082">
    <property type="entry name" value="WD_REPEATS_2"/>
    <property type="match status" value="1"/>
</dbReference>
<gene>
    <name evidence="8" type="ORF">CDEB00056_LOCUS17132</name>
    <name evidence="9" type="ORF">CDEB00056_LOCUS17133</name>
</gene>
<dbReference type="Pfam" id="PF02138">
    <property type="entry name" value="Beach"/>
    <property type="match status" value="1"/>
</dbReference>
<dbReference type="Pfam" id="PF00400">
    <property type="entry name" value="WD40"/>
    <property type="match status" value="2"/>
</dbReference>
<dbReference type="SUPFAM" id="SSF81837">
    <property type="entry name" value="BEACH domain"/>
    <property type="match status" value="1"/>
</dbReference>
<feature type="region of interest" description="Disordered" evidence="5">
    <location>
        <begin position="1177"/>
        <end position="1201"/>
    </location>
</feature>
<sequence>MKGLSDESKKILDEYNRALNIPFSIYLEQQKDWADTSAVRDMEYDGNVSINNLASQYRSSIKDLKKTEDIKIARSNQRLSNIDRKVPLQKSASATKWRFDYHADRLHRRILLIPNRNYIDHAEASYDLALGKERERALKEREERLKKKKEEALAKMLAVAKEGIVKQTDAGDGDDNDDVLLDDTEHDDTNSEEREYMEGKEDDVDTNVDDASIGSDDISIGPVSELEVPPGQLITDWEHIDNDEVVVDDDKYEKGSYLWAKEYVWSTGEKLIHFWREVQIVTIQTIFEGELVLTTHCLYFRPTSDPISTISKESIAASDLPSNTEEFNRRWRLSRVTEVHGRRYMLRRQAIEMFFCDKNDVFINFSHALTGCKDRDLFVSKLKQCRMPLLDMPRLSPKVLNPKSIFKKSFAAVTQSWRERKISNFEYLMEVNILSGRTFNDIAQYPVFPWIIADYESDELDLNNPKSFRDLSKPVGALDDDRLLCLIDRYHDLDGLPEEERFLYGSHYSCPGVVLHYLIRQEPFTSMAIDLQSGRFDCPDRLFYDIPSSYKGVLTSTSDVKELIPEMFTTPEIFLNSNNFPLGHTQNRVDIGDVKLPKWANGSAYEFVRMHRLALESDYVSSNLHHWIDLIFGYKQRGLEAVKANNVFHFLSYEGSVDINLIVDEIDRRATESQIQSFGQTPCQILSKEPHPPRLPADRCWAPIISELTFNRPRRLVCFTPLKQFGGCKVGSQNDHGAAISIKVLNDQIVVVYADLSVATYWWAPKTYTSKNKTPFHLKMDKLRTLPSRDSSTSAFAIAKHTDLDAVTTSCKESYSHNMGLGTWSIAITLGKASLRGGGTGSYTYSSSKANRRGSAIQTMKTKDAIITSSKTKQNQTMDAIIFTTGYYDNTVKAHALDGSLNLQYSNNGGHNGGINCIRLDDDGKILITGGMDGTCRVFTVENPDLGQALIDGYVKTAQGHEKNLFVNMNDDILMCCHVLWGHDTPISALTLDTDLDVLVSGSVGGKICIHGVRCGKFIRLIDVNDFFEGERATCAEDTISSMSNSVGLKSKVRNLALHKDGVFATHIECGLLQLYTINGAKLSCIDAGEKLNTMEMLPGGHSLVTGGESGHVIIRGLRNLEIHYVLDLSDYGTIHCLSFTPPPLYTKSTLQQFMFVGTSDGSITVVCASLKEESRKKDSGVGDDVGVNKANESSANVDTSASVPGGYHKLLQNAEEDHSIDRGRDYGVQYTHHHVLNNTKESARKKSWW</sequence>
<evidence type="ECO:0000313" key="9">
    <source>
        <dbReference type="EMBL" id="CAE0472280.1"/>
    </source>
</evidence>
<dbReference type="EMBL" id="HBIO01022260">
    <property type="protein sequence ID" value="CAE0472280.1"/>
    <property type="molecule type" value="Transcribed_RNA"/>
</dbReference>
<evidence type="ECO:0000256" key="1">
    <source>
        <dbReference type="ARBA" id="ARBA00022574"/>
    </source>
</evidence>
<dbReference type="GO" id="GO:0019901">
    <property type="term" value="F:protein kinase binding"/>
    <property type="evidence" value="ECO:0007669"/>
    <property type="project" value="TreeGrafter"/>
</dbReference>
<dbReference type="Gene3D" id="2.130.10.10">
    <property type="entry name" value="YVTN repeat-like/Quinoprotein amine dehydrogenase"/>
    <property type="match status" value="2"/>
</dbReference>
<dbReference type="PROSITE" id="PS51783">
    <property type="entry name" value="PH_BEACH"/>
    <property type="match status" value="1"/>
</dbReference>
<name>A0A6S8XE85_9STRA</name>
<feature type="region of interest" description="Disordered" evidence="5">
    <location>
        <begin position="166"/>
        <end position="206"/>
    </location>
</feature>
<feature type="repeat" description="WD" evidence="3">
    <location>
        <begin position="908"/>
        <end position="949"/>
    </location>
</feature>
<dbReference type="SUPFAM" id="SSF50978">
    <property type="entry name" value="WD40 repeat-like"/>
    <property type="match status" value="1"/>
</dbReference>
<dbReference type="InterPro" id="IPR050865">
    <property type="entry name" value="BEACH_Domain"/>
</dbReference>
<dbReference type="InterPro" id="IPR011993">
    <property type="entry name" value="PH-like_dom_sf"/>
</dbReference>
<feature type="compositionally biased region" description="Basic and acidic residues" evidence="5">
    <location>
        <begin position="187"/>
        <end position="199"/>
    </location>
</feature>
<dbReference type="Gene3D" id="1.10.1540.10">
    <property type="entry name" value="BEACH domain"/>
    <property type="match status" value="1"/>
</dbReference>
<feature type="domain" description="BEACH-type PH" evidence="7">
    <location>
        <begin position="267"/>
        <end position="383"/>
    </location>
</feature>
<protein>
    <recommendedName>
        <fullName evidence="10">BEACH domain-containing protein</fullName>
    </recommendedName>
</protein>
<organism evidence="9">
    <name type="scientific">Chaetoceros debilis</name>
    <dbReference type="NCBI Taxonomy" id="122233"/>
    <lineage>
        <taxon>Eukaryota</taxon>
        <taxon>Sar</taxon>
        <taxon>Stramenopiles</taxon>
        <taxon>Ochrophyta</taxon>
        <taxon>Bacillariophyta</taxon>
        <taxon>Coscinodiscophyceae</taxon>
        <taxon>Chaetocerotophycidae</taxon>
        <taxon>Chaetocerotales</taxon>
        <taxon>Chaetocerotaceae</taxon>
        <taxon>Chaetoceros</taxon>
    </lineage>
</organism>
<dbReference type="Gene3D" id="2.30.29.30">
    <property type="entry name" value="Pleckstrin-homology domain (PH domain)/Phosphotyrosine-binding domain (PTB)"/>
    <property type="match status" value="1"/>
</dbReference>
<keyword evidence="1 3" id="KW-0853">WD repeat</keyword>
<evidence type="ECO:0008006" key="10">
    <source>
        <dbReference type="Google" id="ProtNLM"/>
    </source>
</evidence>
<dbReference type="InterPro" id="IPR036372">
    <property type="entry name" value="BEACH_dom_sf"/>
</dbReference>
<evidence type="ECO:0000256" key="3">
    <source>
        <dbReference type="PROSITE-ProRule" id="PRU00221"/>
    </source>
</evidence>
<evidence type="ECO:0000259" key="6">
    <source>
        <dbReference type="PROSITE" id="PS50197"/>
    </source>
</evidence>
<dbReference type="GO" id="GO:0005829">
    <property type="term" value="C:cytosol"/>
    <property type="evidence" value="ECO:0007669"/>
    <property type="project" value="TreeGrafter"/>
</dbReference>
<reference evidence="9" key="1">
    <citation type="submission" date="2021-01" db="EMBL/GenBank/DDBJ databases">
        <authorList>
            <person name="Corre E."/>
            <person name="Pelletier E."/>
            <person name="Niang G."/>
            <person name="Scheremetjew M."/>
            <person name="Finn R."/>
            <person name="Kale V."/>
            <person name="Holt S."/>
            <person name="Cochrane G."/>
            <person name="Meng A."/>
            <person name="Brown T."/>
            <person name="Cohen L."/>
        </authorList>
    </citation>
    <scope>NUCLEOTIDE SEQUENCE</scope>
    <source>
        <strain evidence="9">MM31A-1</strain>
    </source>
</reference>
<dbReference type="InterPro" id="IPR000409">
    <property type="entry name" value="BEACH_dom"/>
</dbReference>
<dbReference type="PANTHER" id="PTHR13743">
    <property type="entry name" value="BEIGE/BEACH-RELATED"/>
    <property type="match status" value="1"/>
</dbReference>
<dbReference type="AlphaFoldDB" id="A0A6S8XE85"/>
<dbReference type="CDD" id="cd06071">
    <property type="entry name" value="Beach"/>
    <property type="match status" value="1"/>
</dbReference>
<dbReference type="SUPFAM" id="SSF50729">
    <property type="entry name" value="PH domain-like"/>
    <property type="match status" value="1"/>
</dbReference>
<evidence type="ECO:0000256" key="5">
    <source>
        <dbReference type="SAM" id="MobiDB-lite"/>
    </source>
</evidence>
<feature type="coiled-coil region" evidence="4">
    <location>
        <begin position="131"/>
        <end position="162"/>
    </location>
</feature>
<evidence type="ECO:0000313" key="8">
    <source>
        <dbReference type="EMBL" id="CAE0472279.1"/>
    </source>
</evidence>
<dbReference type="GO" id="GO:0008104">
    <property type="term" value="P:intracellular protein localization"/>
    <property type="evidence" value="ECO:0007669"/>
    <property type="project" value="TreeGrafter"/>
</dbReference>
<evidence type="ECO:0000259" key="7">
    <source>
        <dbReference type="PROSITE" id="PS51783"/>
    </source>
</evidence>
<dbReference type="PROSITE" id="PS50197">
    <property type="entry name" value="BEACH"/>
    <property type="match status" value="1"/>
</dbReference>
<dbReference type="EMBL" id="HBIO01022259">
    <property type="protein sequence ID" value="CAE0472279.1"/>
    <property type="molecule type" value="Transcribed_RNA"/>
</dbReference>
<dbReference type="Pfam" id="PF14844">
    <property type="entry name" value="PH_BEACH"/>
    <property type="match status" value="1"/>
</dbReference>
<dbReference type="InterPro" id="IPR036322">
    <property type="entry name" value="WD40_repeat_dom_sf"/>
</dbReference>